<keyword evidence="2" id="KW-1185">Reference proteome</keyword>
<sequence length="111" mass="12933">MIPKYVVRVNCYSWTQCYFKKCGPKDICRRGRYEESFEVPMRNYATRAQVADYLVEIENTDTESCQYTTEKAMAIIDGFYHHTGGRNANNPSIVSITEDVRMRGENIGDWQ</sequence>
<protein>
    <submittedName>
        <fullName evidence="1">Uncharacterized protein</fullName>
    </submittedName>
</protein>
<comment type="caution">
    <text evidence="1">The sequence shown here is derived from an EMBL/GenBank/DDBJ whole genome shotgun (WGS) entry which is preliminary data.</text>
</comment>
<evidence type="ECO:0000313" key="2">
    <source>
        <dbReference type="Proteomes" id="UP000708208"/>
    </source>
</evidence>
<accession>A0A8J2KRJ7</accession>
<gene>
    <name evidence="1" type="ORF">AFUS01_LOCUS32682</name>
</gene>
<dbReference type="EMBL" id="CAJVCH010526254">
    <property type="protein sequence ID" value="CAG7822407.1"/>
    <property type="molecule type" value="Genomic_DNA"/>
</dbReference>
<name>A0A8J2KRJ7_9HEXA</name>
<evidence type="ECO:0000313" key="1">
    <source>
        <dbReference type="EMBL" id="CAG7822407.1"/>
    </source>
</evidence>
<proteinExistence type="predicted"/>
<reference evidence="1" key="1">
    <citation type="submission" date="2021-06" db="EMBL/GenBank/DDBJ databases">
        <authorList>
            <person name="Hodson N. C."/>
            <person name="Mongue J. A."/>
            <person name="Jaron S. K."/>
        </authorList>
    </citation>
    <scope>NUCLEOTIDE SEQUENCE</scope>
</reference>
<dbReference type="AlphaFoldDB" id="A0A8J2KRJ7"/>
<dbReference type="Proteomes" id="UP000708208">
    <property type="component" value="Unassembled WGS sequence"/>
</dbReference>
<organism evidence="1 2">
    <name type="scientific">Allacma fusca</name>
    <dbReference type="NCBI Taxonomy" id="39272"/>
    <lineage>
        <taxon>Eukaryota</taxon>
        <taxon>Metazoa</taxon>
        <taxon>Ecdysozoa</taxon>
        <taxon>Arthropoda</taxon>
        <taxon>Hexapoda</taxon>
        <taxon>Collembola</taxon>
        <taxon>Symphypleona</taxon>
        <taxon>Sminthuridae</taxon>
        <taxon>Allacma</taxon>
    </lineage>
</organism>